<evidence type="ECO:0000313" key="2">
    <source>
        <dbReference type="EMBL" id="KAL0433395.1"/>
    </source>
</evidence>
<reference evidence="2" key="1">
    <citation type="submission" date="2020-06" db="EMBL/GenBank/DDBJ databases">
        <authorList>
            <person name="Li T."/>
            <person name="Hu X."/>
            <person name="Zhang T."/>
            <person name="Song X."/>
            <person name="Zhang H."/>
            <person name="Dai N."/>
            <person name="Sheng W."/>
            <person name="Hou X."/>
            <person name="Wei L."/>
        </authorList>
    </citation>
    <scope>NUCLEOTIDE SEQUENCE</scope>
    <source>
        <strain evidence="2">KEN1</strain>
        <tissue evidence="2">Leaf</tissue>
    </source>
</reference>
<comment type="caution">
    <text evidence="2">The sequence shown here is derived from an EMBL/GenBank/DDBJ whole genome shotgun (WGS) entry which is preliminary data.</text>
</comment>
<dbReference type="Pfam" id="PF13966">
    <property type="entry name" value="zf-RVT"/>
    <property type="match status" value="1"/>
</dbReference>
<name>A0AAW2VZC5_9LAMI</name>
<dbReference type="AlphaFoldDB" id="A0AAW2VZC5"/>
<evidence type="ECO:0000259" key="1">
    <source>
        <dbReference type="Pfam" id="PF13966"/>
    </source>
</evidence>
<accession>A0AAW2VZC5</accession>
<reference evidence="2" key="2">
    <citation type="journal article" date="2024" name="Plant">
        <title>Genomic evolution and insights into agronomic trait innovations of Sesamum species.</title>
        <authorList>
            <person name="Miao H."/>
            <person name="Wang L."/>
            <person name="Qu L."/>
            <person name="Liu H."/>
            <person name="Sun Y."/>
            <person name="Le M."/>
            <person name="Wang Q."/>
            <person name="Wei S."/>
            <person name="Zheng Y."/>
            <person name="Lin W."/>
            <person name="Duan Y."/>
            <person name="Cao H."/>
            <person name="Xiong S."/>
            <person name="Wang X."/>
            <person name="Wei L."/>
            <person name="Li C."/>
            <person name="Ma Q."/>
            <person name="Ju M."/>
            <person name="Zhao R."/>
            <person name="Li G."/>
            <person name="Mu C."/>
            <person name="Tian Q."/>
            <person name="Mei H."/>
            <person name="Zhang T."/>
            <person name="Gao T."/>
            <person name="Zhang H."/>
        </authorList>
    </citation>
    <scope>NUCLEOTIDE SEQUENCE</scope>
    <source>
        <strain evidence="2">KEN1</strain>
    </source>
</reference>
<proteinExistence type="predicted"/>
<protein>
    <recommendedName>
        <fullName evidence="1">Reverse transcriptase zinc-binding domain-containing protein</fullName>
    </recommendedName>
</protein>
<organism evidence="2">
    <name type="scientific">Sesamum latifolium</name>
    <dbReference type="NCBI Taxonomy" id="2727402"/>
    <lineage>
        <taxon>Eukaryota</taxon>
        <taxon>Viridiplantae</taxon>
        <taxon>Streptophyta</taxon>
        <taxon>Embryophyta</taxon>
        <taxon>Tracheophyta</taxon>
        <taxon>Spermatophyta</taxon>
        <taxon>Magnoliopsida</taxon>
        <taxon>eudicotyledons</taxon>
        <taxon>Gunneridae</taxon>
        <taxon>Pentapetalae</taxon>
        <taxon>asterids</taxon>
        <taxon>lamiids</taxon>
        <taxon>Lamiales</taxon>
        <taxon>Pedaliaceae</taxon>
        <taxon>Sesamum</taxon>
    </lineage>
</organism>
<dbReference type="InterPro" id="IPR026960">
    <property type="entry name" value="RVT-Znf"/>
</dbReference>
<gene>
    <name evidence="2" type="ORF">Slati_2673800</name>
</gene>
<sequence length="141" mass="15786">MFAWRCVQNSLPTAENLKRKEIPSEGCVGCSEDREDTLHLLFNCSFARLVWAISGLPWGVVGSAGPGVESWFKWVHSKLEKDDWGLFLSICWALWWARNQRIFEGRRVEASSVIPTASRSIGAVDGDRFGGRIVAILLDSC</sequence>
<feature type="domain" description="Reverse transcriptase zinc-binding" evidence="1">
    <location>
        <begin position="1"/>
        <end position="51"/>
    </location>
</feature>
<dbReference type="EMBL" id="JACGWN010000009">
    <property type="protein sequence ID" value="KAL0433395.1"/>
    <property type="molecule type" value="Genomic_DNA"/>
</dbReference>